<dbReference type="GO" id="GO:0005737">
    <property type="term" value="C:cytoplasm"/>
    <property type="evidence" value="ECO:0007669"/>
    <property type="project" value="InterPro"/>
</dbReference>
<evidence type="ECO:0000259" key="2">
    <source>
        <dbReference type="Pfam" id="PF04194"/>
    </source>
</evidence>
<dbReference type="PANTHER" id="PTHR46421">
    <property type="entry name" value="PROGRAMMED CELL DEATH PROTEIN 2-LIKE"/>
    <property type="match status" value="1"/>
</dbReference>
<dbReference type="VEuPathDB" id="ToxoDB:NCLIV_043980"/>
<dbReference type="AlphaFoldDB" id="F0VAS5"/>
<feature type="region of interest" description="Disordered" evidence="1">
    <location>
        <begin position="185"/>
        <end position="218"/>
    </location>
</feature>
<reference evidence="4" key="4">
    <citation type="journal article" date="2015" name="PLoS ONE">
        <title>Comprehensive Evaluation of Toxoplasma gondii VEG and Neospora caninum LIV Genomes with Tachyzoite Stage Transcriptome and Proteome Defines Novel Transcript Features.</title>
        <authorList>
            <person name="Ramaprasad A."/>
            <person name="Mourier T."/>
            <person name="Naeem R."/>
            <person name="Malas T.B."/>
            <person name="Moussa E."/>
            <person name="Panigrahi A."/>
            <person name="Vermont S.J."/>
            <person name="Otto T.D."/>
            <person name="Wastling J."/>
            <person name="Pain A."/>
        </authorList>
    </citation>
    <scope>NUCLEOTIDE SEQUENCE</scope>
    <source>
        <strain evidence="4">Liverpool</strain>
    </source>
</reference>
<dbReference type="Pfam" id="PF04194">
    <property type="entry name" value="PDCD2_C"/>
    <property type="match status" value="1"/>
</dbReference>
<feature type="region of interest" description="Disordered" evidence="1">
    <location>
        <begin position="31"/>
        <end position="76"/>
    </location>
</feature>
<dbReference type="GeneID" id="13440318"/>
<dbReference type="PANTHER" id="PTHR46421:SF1">
    <property type="entry name" value="PROGRAMMED CELL DEATH PROTEIN 2-LIKE"/>
    <property type="match status" value="1"/>
</dbReference>
<dbReference type="eggNOG" id="KOG2061">
    <property type="taxonomic scope" value="Eukaryota"/>
</dbReference>
<dbReference type="InParanoid" id="F0VAS5"/>
<evidence type="ECO:0000313" key="5">
    <source>
        <dbReference type="Proteomes" id="UP000007494"/>
    </source>
</evidence>
<name>F0VAS5_NEOCL</name>
<dbReference type="EMBL" id="LN714484">
    <property type="protein sequence ID" value="CEL68650.1"/>
    <property type="molecule type" value="Genomic_DNA"/>
</dbReference>
<evidence type="ECO:0000313" key="4">
    <source>
        <dbReference type="EMBL" id="CEL68650.1"/>
    </source>
</evidence>
<feature type="domain" description="Programmed cell death protein 2 C-terminal" evidence="2">
    <location>
        <begin position="334"/>
        <end position="404"/>
    </location>
</feature>
<feature type="region of interest" description="Disordered" evidence="1">
    <location>
        <begin position="100"/>
        <end position="121"/>
    </location>
</feature>
<dbReference type="InterPro" id="IPR052815">
    <property type="entry name" value="PDCD2-like_regulator"/>
</dbReference>
<feature type="compositionally biased region" description="Polar residues" evidence="1">
    <location>
        <begin position="50"/>
        <end position="61"/>
    </location>
</feature>
<protein>
    <submittedName>
        <fullName evidence="4">Programmed cell death protein 2, c-terminal domain-containing protein</fullName>
    </submittedName>
</protein>
<reference evidence="3" key="1">
    <citation type="submission" date="2011-02" db="EMBL/GenBank/DDBJ databases">
        <authorList>
            <person name="Aslett M."/>
        </authorList>
    </citation>
    <scope>NUCLEOTIDE SEQUENCE</scope>
    <source>
        <strain evidence="3">Liverpool</strain>
    </source>
</reference>
<proteinExistence type="predicted"/>
<evidence type="ECO:0000313" key="3">
    <source>
        <dbReference type="EMBL" id="CBZ51333.1"/>
    </source>
</evidence>
<accession>F0VAS5</accession>
<gene>
    <name evidence="4" type="ORF">BN1204_043980</name>
    <name evidence="3" type="ORF">NCLIV_043980</name>
</gene>
<feature type="compositionally biased region" description="Polar residues" evidence="1">
    <location>
        <begin position="203"/>
        <end position="218"/>
    </location>
</feature>
<dbReference type="Proteomes" id="UP000007494">
    <property type="component" value="Chromosome IX"/>
</dbReference>
<dbReference type="RefSeq" id="XP_003881366.1">
    <property type="nucleotide sequence ID" value="XM_003881317.1"/>
</dbReference>
<evidence type="ECO:0000256" key="1">
    <source>
        <dbReference type="SAM" id="MobiDB-lite"/>
    </source>
</evidence>
<reference evidence="5" key="3">
    <citation type="journal article" date="2012" name="PLoS Pathog.">
        <title>Comparative genomics of the apicomplexan parasites Toxoplasma gondii and Neospora caninum: Coccidia differing in host range and transmission strategy.</title>
        <authorList>
            <person name="Reid A.J."/>
            <person name="Vermont S.J."/>
            <person name="Cotton J.A."/>
            <person name="Harris D."/>
            <person name="Hill-Cawthorne G.A."/>
            <person name="Konen-Waisman S."/>
            <person name="Latham S.M."/>
            <person name="Mourier T."/>
            <person name="Norton R."/>
            <person name="Quail M.A."/>
            <person name="Sanders M."/>
            <person name="Shanmugam D."/>
            <person name="Sohal A."/>
            <person name="Wasmuth J.D."/>
            <person name="Brunk B."/>
            <person name="Grigg M.E."/>
            <person name="Howard J.C."/>
            <person name="Parkinson J."/>
            <person name="Roos D.S."/>
            <person name="Trees A.J."/>
            <person name="Berriman M."/>
            <person name="Pain A."/>
            <person name="Wastling J.M."/>
        </authorList>
    </citation>
    <scope>NUCLEOTIDE SEQUENCE [LARGE SCALE GENOMIC DNA]</scope>
    <source>
        <strain evidence="5">Liverpool</strain>
    </source>
</reference>
<feature type="compositionally biased region" description="Basic and acidic residues" evidence="1">
    <location>
        <begin position="110"/>
        <end position="121"/>
    </location>
</feature>
<sequence length="439" mass="47370">MGTNSVPATFLGFLGDRVPPGDTTEAWEISQLGGKPKPLMEHPSNAGDVEQSSISYANCSTHPGGGAESPGKVEKDCGRKTDIREPAGAGCGEAAASPRCVSIFDPPSETGKESTTRQKASDDFCLSSDDWLDAAFSESSNWANSCSSGTPQDGRRDHGKLVVEGCDVGDCSGKDKRASVILAGREHESSQIDPPAAGDAHASPSQLRSGDGTISTHNLSVNTVDSAAVVASSDVSGKSADNTKDNQGSCEDGTSRPVSGNEGAPLLPAFFIEVDEEPVEESAAQKRLDKRARELWSDYQRRDDDNSLAQEDEADRAFFGGGAFQNEEYEASEDKVLEAFQRRLSRNPQQIIRYSFGGKPLWIRKTSDDIAMGEPSRCEQCGARRVFEMQLMPTLIHTVKQRCPGIDNTLLKNGVSPNWEDCVRDRPYQREFLVVQEGI</sequence>
<dbReference type="EMBL" id="FR823385">
    <property type="protein sequence ID" value="CBZ51333.1"/>
    <property type="molecule type" value="Genomic_DNA"/>
</dbReference>
<keyword evidence="5" id="KW-1185">Reference proteome</keyword>
<reference evidence="3" key="2">
    <citation type="submission" date="2011-03" db="EMBL/GenBank/DDBJ databases">
        <title>Comparative genomics and transcriptomics of Neospora caninum and Toxoplasma gondii.</title>
        <authorList>
            <person name="Reid A.J."/>
            <person name="Sohal A."/>
            <person name="Harris D."/>
            <person name="Quail M."/>
            <person name="Sanders M."/>
            <person name="Berriman M."/>
            <person name="Wastling J.M."/>
            <person name="Pain A."/>
        </authorList>
    </citation>
    <scope>NUCLEOTIDE SEQUENCE</scope>
    <source>
        <strain evidence="3">Liverpool</strain>
    </source>
</reference>
<dbReference type="InterPro" id="IPR007320">
    <property type="entry name" value="PDCD2_C"/>
</dbReference>
<feature type="region of interest" description="Disordered" evidence="1">
    <location>
        <begin position="234"/>
        <end position="263"/>
    </location>
</feature>
<dbReference type="OrthoDB" id="366284at2759"/>
<dbReference type="OMA" id="NWANSCS"/>
<organism evidence="3 5">
    <name type="scientific">Neospora caninum (strain Liverpool)</name>
    <dbReference type="NCBI Taxonomy" id="572307"/>
    <lineage>
        <taxon>Eukaryota</taxon>
        <taxon>Sar</taxon>
        <taxon>Alveolata</taxon>
        <taxon>Apicomplexa</taxon>
        <taxon>Conoidasida</taxon>
        <taxon>Coccidia</taxon>
        <taxon>Eucoccidiorida</taxon>
        <taxon>Eimeriorina</taxon>
        <taxon>Sarcocystidae</taxon>
        <taxon>Neospora</taxon>
    </lineage>
</organism>